<gene>
    <name evidence="2" type="ORF">PR048_032397</name>
</gene>
<keyword evidence="3" id="KW-1185">Reference proteome</keyword>
<reference evidence="2 3" key="1">
    <citation type="submission" date="2023-02" db="EMBL/GenBank/DDBJ databases">
        <title>LHISI_Scaffold_Assembly.</title>
        <authorList>
            <person name="Stuart O.P."/>
            <person name="Cleave R."/>
            <person name="Magrath M.J.L."/>
            <person name="Mikheyev A.S."/>
        </authorList>
    </citation>
    <scope>NUCLEOTIDE SEQUENCE [LARGE SCALE GENOMIC DNA]</scope>
    <source>
        <strain evidence="2">Daus_M_001</strain>
        <tissue evidence="2">Leg muscle</tissue>
    </source>
</reference>
<sequence length="908" mass="100233">MATRCCWVPTSTRVAVSHSTTDERRETRGAASVSAIFYPALSLTTHRVTDGAGTDFDPSGKAQGREGDRQSGERALAVNYTLTLYEKLCYISFCPSPCTDVQPLADHPPFPHSRGSTNTLVSAVECHIWPEGCHRPGKNLHRIAAAYRVRNWKTAGGFAAHVLLPRSRTCPHLCRLTRDVKCAPGKILTARIQERAKTGDLRVNTQASGIVRHDSHMRKCASDPVGNRTLFALAGGERPYRIVIAAPRNKWKFTSAREGITTTRIADRKELRVAERLVCSPLSKANRATVDAAGRRVFSGFSFPRPPFHCSTLTSITITGSHDLAVKNLSGNNGIHYSRRKPSSSPTSGCETYVRRPPEMKVSLREIERFALKAGLDILRDLNVPANGRPGFEPGIQWALNPQTVCREIGNSVTGTFITPPSGTIPTCENQGATPLGIEPDSPWWEASGLTTTPMAAPLVCTTRRNILQVELSRASEKAEVTIDESEIQNLEISLVQHFQIGTKIELDPGSELGSFDLGSGKMLVQPSIGRSKMMVSLSALGSQVRLMQRCCESRAFQFCSRCHRARRGEGGGGELKSLIQNVRRSREQKLCAHMARWPNWERWTPRPREHLSIDSFTGWFGAHLELPPYSFFLSVNCCHLEAHPKQRDHLLFVSLWREGRSEFIARLGARPDGVQSRTMENCLAGLTLHWFVAACDNEVTFPPIAGSRGDRAFRRVINKTSPLTPPPTILTYPDNRRHLTLLSVFAIHSLHPPSQAKHTQQPLPSLLTALRVERRLHRTLVATSGVGSRVVYCSDYSPPTSANWVRFMGFGTWESRRTMPPVGACYFGDFPSPLPPHPTLHSGAAPHFHLTAPLLGTSPSEDSSPVLSFTFVETWRTLPFDLLVFSGFSGPPCPITASGCAFDSTWV</sequence>
<dbReference type="Proteomes" id="UP001159363">
    <property type="component" value="Chromosome 15"/>
</dbReference>
<name>A0ABQ9G2W1_9NEOP</name>
<evidence type="ECO:0000313" key="3">
    <source>
        <dbReference type="Proteomes" id="UP001159363"/>
    </source>
</evidence>
<evidence type="ECO:0000256" key="1">
    <source>
        <dbReference type="SAM" id="MobiDB-lite"/>
    </source>
</evidence>
<accession>A0ABQ9G2W1</accession>
<feature type="region of interest" description="Disordered" evidence="1">
    <location>
        <begin position="49"/>
        <end position="72"/>
    </location>
</feature>
<proteinExistence type="predicted"/>
<organism evidence="2 3">
    <name type="scientific">Dryococelus australis</name>
    <dbReference type="NCBI Taxonomy" id="614101"/>
    <lineage>
        <taxon>Eukaryota</taxon>
        <taxon>Metazoa</taxon>
        <taxon>Ecdysozoa</taxon>
        <taxon>Arthropoda</taxon>
        <taxon>Hexapoda</taxon>
        <taxon>Insecta</taxon>
        <taxon>Pterygota</taxon>
        <taxon>Neoptera</taxon>
        <taxon>Polyneoptera</taxon>
        <taxon>Phasmatodea</taxon>
        <taxon>Verophasmatodea</taxon>
        <taxon>Anareolatae</taxon>
        <taxon>Phasmatidae</taxon>
        <taxon>Eurycanthinae</taxon>
        <taxon>Dryococelus</taxon>
    </lineage>
</organism>
<comment type="caution">
    <text evidence="2">The sequence shown here is derived from an EMBL/GenBank/DDBJ whole genome shotgun (WGS) entry which is preliminary data.</text>
</comment>
<feature type="compositionally biased region" description="Basic and acidic residues" evidence="1">
    <location>
        <begin position="63"/>
        <end position="72"/>
    </location>
</feature>
<protein>
    <submittedName>
        <fullName evidence="2">Uncharacterized protein</fullName>
    </submittedName>
</protein>
<dbReference type="EMBL" id="JARBHB010000016">
    <property type="protein sequence ID" value="KAJ8866538.1"/>
    <property type="molecule type" value="Genomic_DNA"/>
</dbReference>
<evidence type="ECO:0000313" key="2">
    <source>
        <dbReference type="EMBL" id="KAJ8866538.1"/>
    </source>
</evidence>